<dbReference type="InterPro" id="IPR007421">
    <property type="entry name" value="Schlafen_AlbA_2_dom"/>
</dbReference>
<feature type="domain" description="Schlafen AlbA-2" evidence="1">
    <location>
        <begin position="36"/>
        <end position="154"/>
    </location>
</feature>
<sequence>MCNNNPQLINTVINMPIWREMALSFLEKSLRPIPNESNKIDWKENLSQNKERLAEHISAFANEQGGGWLVFGIDDSGNVKGINTDDSKLIIDKLGNIARNKVSPPVSLDHTIVKYEDEHLLIIYIPESNHKPVYIRGEGLEASFIRTAGQTRRVSDFELRELVKIGDNNFFEDRFATKGLKIEEAIDLLEVDVYYRLLRKKKPQDLELIKEELIDDNILVDLQDGIAITNLGALVLAKDKKRFGEIKKKQVRVIVYDGTNRVSAIKETGGIRGYAVGFEGLIRYILENIPSKEVIKTLREVEREYPEDALRELAANALIHQDFTVRGASPMIEIFDDRIEITNPGSPLIDPLRFLDYPPKSRNEKLAALMKKFSICEERGSGIDRVVQATENFRLPGPLIKRGEDYTRVTLFAHKELNQMTREEKIRSCYWHACLRHESNMMTDNASIRERFDIKRTNHAIASRIISDTLNEGLIKVADLTSNSKRDIKYVPYWAVNEHVEEGSKQLG</sequence>
<dbReference type="OrthoDB" id="9807907at2"/>
<evidence type="ECO:0000259" key="1">
    <source>
        <dbReference type="Pfam" id="PF04326"/>
    </source>
</evidence>
<reference evidence="2 3" key="1">
    <citation type="submission" date="2018-11" db="EMBL/GenBank/DDBJ databases">
        <title>Rufibacter latericius sp. nov., isolated from water in Baiyang Lake.</title>
        <authorList>
            <person name="Yang Y."/>
        </authorList>
    </citation>
    <scope>NUCLEOTIDE SEQUENCE [LARGE SCALE GENOMIC DNA]</scope>
    <source>
        <strain evidence="2 3">R-22-1c-1</strain>
    </source>
</reference>
<dbReference type="PANTHER" id="PTHR30595:SF6">
    <property type="entry name" value="SCHLAFEN ALBA-2 DOMAIN-CONTAINING PROTEIN"/>
    <property type="match status" value="1"/>
</dbReference>
<protein>
    <submittedName>
        <fullName evidence="2">AAA family ATPase</fullName>
    </submittedName>
</protein>
<evidence type="ECO:0000313" key="3">
    <source>
        <dbReference type="Proteomes" id="UP000272117"/>
    </source>
</evidence>
<dbReference type="InterPro" id="IPR038475">
    <property type="entry name" value="RecG_C_sf"/>
</dbReference>
<dbReference type="Proteomes" id="UP000272117">
    <property type="component" value="Unassembled WGS sequence"/>
</dbReference>
<comment type="caution">
    <text evidence="2">The sequence shown here is derived from an EMBL/GenBank/DDBJ whole genome shotgun (WGS) entry which is preliminary data.</text>
</comment>
<dbReference type="Gene3D" id="3.30.950.30">
    <property type="entry name" value="Schlafen, AAA domain"/>
    <property type="match status" value="1"/>
</dbReference>
<gene>
    <name evidence="2" type="ORF">EFB08_10575</name>
</gene>
<organism evidence="2 3">
    <name type="scientific">Rufibacter latericius</name>
    <dbReference type="NCBI Taxonomy" id="2487040"/>
    <lineage>
        <taxon>Bacteria</taxon>
        <taxon>Pseudomonadati</taxon>
        <taxon>Bacteroidota</taxon>
        <taxon>Cytophagia</taxon>
        <taxon>Cytophagales</taxon>
        <taxon>Hymenobacteraceae</taxon>
        <taxon>Rufibacter</taxon>
    </lineage>
</organism>
<name>A0A3M9MMZ3_9BACT</name>
<dbReference type="Pfam" id="PF04326">
    <property type="entry name" value="SLFN_AlbA_2"/>
    <property type="match status" value="1"/>
</dbReference>
<dbReference type="PANTHER" id="PTHR30595">
    <property type="entry name" value="GLPR-RELATED TRANSCRIPTIONAL REPRESSOR"/>
    <property type="match status" value="1"/>
</dbReference>
<dbReference type="AlphaFoldDB" id="A0A3M9MMZ3"/>
<proteinExistence type="predicted"/>
<dbReference type="InterPro" id="IPR038461">
    <property type="entry name" value="Schlafen_AlbA_2_dom_sf"/>
</dbReference>
<dbReference type="Pfam" id="PF13749">
    <property type="entry name" value="HATPase_c_4"/>
    <property type="match status" value="1"/>
</dbReference>
<keyword evidence="3" id="KW-1185">Reference proteome</keyword>
<accession>A0A3M9MMZ3</accession>
<dbReference type="EMBL" id="RJJD01000005">
    <property type="protein sequence ID" value="RNI26912.1"/>
    <property type="molecule type" value="Genomic_DNA"/>
</dbReference>
<evidence type="ECO:0000313" key="2">
    <source>
        <dbReference type="EMBL" id="RNI26912.1"/>
    </source>
</evidence>
<dbReference type="Gene3D" id="3.30.565.60">
    <property type="match status" value="1"/>
</dbReference>